<protein>
    <submittedName>
        <fullName evidence="1">Uncharacterized protein</fullName>
    </submittedName>
</protein>
<evidence type="ECO:0000313" key="1">
    <source>
        <dbReference type="EMBL" id="KAJ7945601.1"/>
    </source>
</evidence>
<dbReference type="Proteomes" id="UP001163823">
    <property type="component" value="Chromosome 13"/>
</dbReference>
<dbReference type="EMBL" id="JARAOO010000013">
    <property type="protein sequence ID" value="KAJ7945601.1"/>
    <property type="molecule type" value="Genomic_DNA"/>
</dbReference>
<accession>A0AAD7KV09</accession>
<gene>
    <name evidence="1" type="ORF">O6P43_030640</name>
</gene>
<sequence>MKPEGGCVEAFLVGLAGATHAAEITDQLESGQGVVGPCQLEPLSKRVRWCVGDYMEKEIEAGITGGKIGGGAVFSVSHGRLRTGLNSVEIGDHLVHERISGSRWCL</sequence>
<organism evidence="1 2">
    <name type="scientific">Quillaja saponaria</name>
    <name type="common">Soap bark tree</name>
    <dbReference type="NCBI Taxonomy" id="32244"/>
    <lineage>
        <taxon>Eukaryota</taxon>
        <taxon>Viridiplantae</taxon>
        <taxon>Streptophyta</taxon>
        <taxon>Embryophyta</taxon>
        <taxon>Tracheophyta</taxon>
        <taxon>Spermatophyta</taxon>
        <taxon>Magnoliopsida</taxon>
        <taxon>eudicotyledons</taxon>
        <taxon>Gunneridae</taxon>
        <taxon>Pentapetalae</taxon>
        <taxon>rosids</taxon>
        <taxon>fabids</taxon>
        <taxon>Fabales</taxon>
        <taxon>Quillajaceae</taxon>
        <taxon>Quillaja</taxon>
    </lineage>
</organism>
<proteinExistence type="predicted"/>
<reference evidence="1" key="1">
    <citation type="journal article" date="2023" name="Science">
        <title>Elucidation of the pathway for biosynthesis of saponin adjuvants from the soapbark tree.</title>
        <authorList>
            <person name="Reed J."/>
            <person name="Orme A."/>
            <person name="El-Demerdash A."/>
            <person name="Owen C."/>
            <person name="Martin L.B.B."/>
            <person name="Misra R.C."/>
            <person name="Kikuchi S."/>
            <person name="Rejzek M."/>
            <person name="Martin A.C."/>
            <person name="Harkess A."/>
            <person name="Leebens-Mack J."/>
            <person name="Louveau T."/>
            <person name="Stephenson M.J."/>
            <person name="Osbourn A."/>
        </authorList>
    </citation>
    <scope>NUCLEOTIDE SEQUENCE</scope>
    <source>
        <strain evidence="1">S10</strain>
    </source>
</reference>
<dbReference type="KEGG" id="qsa:O6P43_030640"/>
<name>A0AAD7KV09_QUISA</name>
<evidence type="ECO:0000313" key="2">
    <source>
        <dbReference type="Proteomes" id="UP001163823"/>
    </source>
</evidence>
<dbReference type="AlphaFoldDB" id="A0AAD7KV09"/>
<comment type="caution">
    <text evidence="1">The sequence shown here is derived from an EMBL/GenBank/DDBJ whole genome shotgun (WGS) entry which is preliminary data.</text>
</comment>
<keyword evidence="2" id="KW-1185">Reference proteome</keyword>